<feature type="coiled-coil region" evidence="7">
    <location>
        <begin position="463"/>
        <end position="511"/>
    </location>
</feature>
<keyword evidence="2" id="KW-1003">Cell membrane</keyword>
<dbReference type="EMBL" id="JAKZFC010000001">
    <property type="protein sequence ID" value="MCH7321436.1"/>
    <property type="molecule type" value="Genomic_DNA"/>
</dbReference>
<dbReference type="Pfam" id="PF00015">
    <property type="entry name" value="MCPsignal"/>
    <property type="match status" value="1"/>
</dbReference>
<evidence type="ECO:0000256" key="8">
    <source>
        <dbReference type="SAM" id="Phobius"/>
    </source>
</evidence>
<comment type="caution">
    <text evidence="11">The sequence shown here is derived from an EMBL/GenBank/DDBJ whole genome shotgun (WGS) entry which is preliminary data.</text>
</comment>
<feature type="transmembrane region" description="Helical" evidence="8">
    <location>
        <begin position="179"/>
        <end position="201"/>
    </location>
</feature>
<keyword evidence="8" id="KW-0812">Transmembrane</keyword>
<evidence type="ECO:0000256" key="4">
    <source>
        <dbReference type="ARBA" id="ARBA00023224"/>
    </source>
</evidence>
<evidence type="ECO:0000313" key="12">
    <source>
        <dbReference type="Proteomes" id="UP001316087"/>
    </source>
</evidence>
<protein>
    <submittedName>
        <fullName evidence="11">Methyl-accepting chemotaxis protein</fullName>
    </submittedName>
</protein>
<comment type="similarity">
    <text evidence="5">Belongs to the methyl-accepting chemotaxis (MCP) protein family.</text>
</comment>
<evidence type="ECO:0000256" key="5">
    <source>
        <dbReference type="ARBA" id="ARBA00029447"/>
    </source>
</evidence>
<evidence type="ECO:0000256" key="7">
    <source>
        <dbReference type="SAM" id="Coils"/>
    </source>
</evidence>
<evidence type="ECO:0000256" key="2">
    <source>
        <dbReference type="ARBA" id="ARBA00022475"/>
    </source>
</evidence>
<keyword evidence="7" id="KW-0175">Coiled coil</keyword>
<feature type="domain" description="HAMP" evidence="10">
    <location>
        <begin position="202"/>
        <end position="254"/>
    </location>
</feature>
<dbReference type="Proteomes" id="UP001316087">
    <property type="component" value="Unassembled WGS sequence"/>
</dbReference>
<reference evidence="11 12" key="1">
    <citation type="submission" date="2022-03" db="EMBL/GenBank/DDBJ databases">
        <authorList>
            <person name="Jo J.-H."/>
            <person name="Im W.-T."/>
        </authorList>
    </citation>
    <scope>NUCLEOTIDE SEQUENCE [LARGE SCALE GENOMIC DNA]</scope>
    <source>
        <strain evidence="11 12">MA9</strain>
    </source>
</reference>
<proteinExistence type="inferred from homology"/>
<evidence type="ECO:0000256" key="6">
    <source>
        <dbReference type="PROSITE-ProRule" id="PRU00284"/>
    </source>
</evidence>
<evidence type="ECO:0000313" key="11">
    <source>
        <dbReference type="EMBL" id="MCH7321436.1"/>
    </source>
</evidence>
<dbReference type="CDD" id="cd06225">
    <property type="entry name" value="HAMP"/>
    <property type="match status" value="1"/>
</dbReference>
<dbReference type="InterPro" id="IPR004089">
    <property type="entry name" value="MCPsignal_dom"/>
</dbReference>
<accession>A0ABS9UAR7</accession>
<dbReference type="PROSITE" id="PS50885">
    <property type="entry name" value="HAMP"/>
    <property type="match status" value="1"/>
</dbReference>
<dbReference type="Pfam" id="PF00672">
    <property type="entry name" value="HAMP"/>
    <property type="match status" value="1"/>
</dbReference>
<keyword evidence="3 8" id="KW-0472">Membrane</keyword>
<keyword evidence="4 6" id="KW-0807">Transducer</keyword>
<sequence>MKLNVKAKLQLSFGVVLALLMLFAAVILYSLNEHNKTLESIDHDTKMGNLYNDVAFQTVRANAAIRGYMLYKEDNMRANHYEIRDTLADSVEQLKSMGADNAKFAEFEQKLAAWEGSIDNEILPLMDANKMAEAQKVAKPVLGAGSQELVVFGKSMANEVNEEINQLIAHSKDQMRTTFIETVALALISIIVSIAISTIFARRIALNMQSVMAGMNEFAQGNLLTKLKVTSKDEFGQLANSFNAMADRLRDTMRQVGDSAEQVAGTSQQLTASSMEVSKATEVVTESIQEISLGMGDQQQMTSDSKAFSDHIMKKVFDISESIEQVNSASAYTKEKITAGRQSVRNVIGQMDIISDNTSELNVRVKELDGNTSAIASAVQVIKNIADQTNLLALNASIEAARAGEAGKGFAVVASEVRKLADESNIAATEIEQVVQNIVESTRIIEEDITNNDQSVDIGKEKVEETRENFLKIDAAIDQVEEETKAVTLAIKEVLNDVEKLVGEINDINEVTLNSNDSIQSVAAASEQQNAAMEEVAAASTYLAEMAVELQESIQSFKY</sequence>
<organism evidence="11 12">
    <name type="scientific">Solibacillus palustris</name>
    <dbReference type="NCBI Taxonomy" id="2908203"/>
    <lineage>
        <taxon>Bacteria</taxon>
        <taxon>Bacillati</taxon>
        <taxon>Bacillota</taxon>
        <taxon>Bacilli</taxon>
        <taxon>Bacillales</taxon>
        <taxon>Caryophanaceae</taxon>
        <taxon>Solibacillus</taxon>
    </lineage>
</organism>
<comment type="subcellular location">
    <subcellularLocation>
        <location evidence="1">Cell membrane</location>
    </subcellularLocation>
</comment>
<keyword evidence="12" id="KW-1185">Reference proteome</keyword>
<feature type="domain" description="Methyl-accepting transducer" evidence="9">
    <location>
        <begin position="273"/>
        <end position="544"/>
    </location>
</feature>
<dbReference type="PROSITE" id="PS50111">
    <property type="entry name" value="CHEMOTAXIS_TRANSDUC_2"/>
    <property type="match status" value="1"/>
</dbReference>
<evidence type="ECO:0000256" key="1">
    <source>
        <dbReference type="ARBA" id="ARBA00004236"/>
    </source>
</evidence>
<evidence type="ECO:0000259" key="9">
    <source>
        <dbReference type="PROSITE" id="PS50111"/>
    </source>
</evidence>
<feature type="transmembrane region" description="Helical" evidence="8">
    <location>
        <begin position="12"/>
        <end position="31"/>
    </location>
</feature>
<dbReference type="InterPro" id="IPR003660">
    <property type="entry name" value="HAMP_dom"/>
</dbReference>
<name>A0ABS9UAR7_9BACL</name>
<keyword evidence="8" id="KW-1133">Transmembrane helix</keyword>
<evidence type="ECO:0000259" key="10">
    <source>
        <dbReference type="PROSITE" id="PS50885"/>
    </source>
</evidence>
<dbReference type="SMART" id="SM00304">
    <property type="entry name" value="HAMP"/>
    <property type="match status" value="1"/>
</dbReference>
<dbReference type="RefSeq" id="WP_241368465.1">
    <property type="nucleotide sequence ID" value="NZ_JAKZFC010000001.1"/>
</dbReference>
<dbReference type="Gene3D" id="1.10.287.950">
    <property type="entry name" value="Methyl-accepting chemotaxis protein"/>
    <property type="match status" value="1"/>
</dbReference>
<dbReference type="PANTHER" id="PTHR32089">
    <property type="entry name" value="METHYL-ACCEPTING CHEMOTAXIS PROTEIN MCPB"/>
    <property type="match status" value="1"/>
</dbReference>
<dbReference type="SUPFAM" id="SSF58104">
    <property type="entry name" value="Methyl-accepting chemotaxis protein (MCP) signaling domain"/>
    <property type="match status" value="1"/>
</dbReference>
<gene>
    <name evidence="11" type="ORF">LZ480_05970</name>
</gene>
<dbReference type="Gene3D" id="6.10.340.10">
    <property type="match status" value="1"/>
</dbReference>
<dbReference type="PANTHER" id="PTHR32089:SF112">
    <property type="entry name" value="LYSOZYME-LIKE PROTEIN-RELATED"/>
    <property type="match status" value="1"/>
</dbReference>
<evidence type="ECO:0000256" key="3">
    <source>
        <dbReference type="ARBA" id="ARBA00023136"/>
    </source>
</evidence>
<dbReference type="SMART" id="SM00283">
    <property type="entry name" value="MA"/>
    <property type="match status" value="1"/>
</dbReference>